<reference evidence="2 3" key="1">
    <citation type="submission" date="2007-10" db="EMBL/GenBank/DDBJ databases">
        <authorList>
            <person name="Wagner-Dobler I."/>
            <person name="Ferriera S."/>
            <person name="Johnson J."/>
            <person name="Kravitz S."/>
            <person name="Beeson K."/>
            <person name="Sutton G."/>
            <person name="Rogers Y.-H."/>
            <person name="Friedman R."/>
            <person name="Frazier M."/>
            <person name="Venter J.C."/>
        </authorList>
    </citation>
    <scope>NUCLEOTIDE SEQUENCE [LARGE SCALE GENOMIC DNA]</scope>
    <source>
        <strain evidence="2 3">DFL-43</strain>
    </source>
</reference>
<dbReference type="InterPro" id="IPR036928">
    <property type="entry name" value="AS_sf"/>
</dbReference>
<dbReference type="GO" id="GO:0016740">
    <property type="term" value="F:transferase activity"/>
    <property type="evidence" value="ECO:0007669"/>
    <property type="project" value="UniProtKB-KW"/>
</dbReference>
<comment type="caution">
    <text evidence="2">The sequence shown here is derived from an EMBL/GenBank/DDBJ whole genome shotgun (WGS) entry which is preliminary data.</text>
</comment>
<dbReference type="STRING" id="411684.HPDFL43_01275"/>
<dbReference type="Pfam" id="PF01425">
    <property type="entry name" value="Amidase"/>
    <property type="match status" value="1"/>
</dbReference>
<dbReference type="Gene3D" id="3.90.1300.10">
    <property type="entry name" value="Amidase signature (AS) domain"/>
    <property type="match status" value="1"/>
</dbReference>
<dbReference type="eggNOG" id="COG0154">
    <property type="taxonomic scope" value="Bacteria"/>
</dbReference>
<keyword evidence="2" id="KW-0808">Transferase</keyword>
<dbReference type="GO" id="GO:0050567">
    <property type="term" value="F:glutaminyl-tRNA synthase (glutamine-hydrolyzing) activity"/>
    <property type="evidence" value="ECO:0007669"/>
    <property type="project" value="UniProtKB-EC"/>
</dbReference>
<dbReference type="EMBL" id="ABIA03000002">
    <property type="protein sequence ID" value="EDQ34786.1"/>
    <property type="molecule type" value="Genomic_DNA"/>
</dbReference>
<organism evidence="2 3">
    <name type="scientific">Hoeflea phototrophica (strain DSM 17068 / NCIMB 14078 / DFL-43)</name>
    <dbReference type="NCBI Taxonomy" id="411684"/>
    <lineage>
        <taxon>Bacteria</taxon>
        <taxon>Pseudomonadati</taxon>
        <taxon>Pseudomonadota</taxon>
        <taxon>Alphaproteobacteria</taxon>
        <taxon>Hyphomicrobiales</taxon>
        <taxon>Rhizobiaceae</taxon>
        <taxon>Hoeflea</taxon>
    </lineage>
</organism>
<dbReference type="GO" id="GO:0050566">
    <property type="term" value="F:asparaginyl-tRNA synthase (glutamine-hydrolyzing) activity"/>
    <property type="evidence" value="ECO:0007669"/>
    <property type="project" value="UniProtKB-EC"/>
</dbReference>
<accession>A9CZK5</accession>
<reference evidence="2 3" key="2">
    <citation type="submission" date="2012-06" db="EMBL/GenBank/DDBJ databases">
        <authorList>
            <person name="Fiebig A."/>
        </authorList>
    </citation>
    <scope>NUCLEOTIDE SEQUENCE [LARGE SCALE GENOMIC DNA]</scope>
    <source>
        <strain evidence="2 3">DFL-43</strain>
    </source>
</reference>
<dbReference type="RefSeq" id="WP_007196047.1">
    <property type="nucleotide sequence ID" value="NZ_CM002917.1"/>
</dbReference>
<gene>
    <name evidence="2" type="ORF">HPDFL43_01275</name>
</gene>
<evidence type="ECO:0000313" key="2">
    <source>
        <dbReference type="EMBL" id="EDQ34786.1"/>
    </source>
</evidence>
<dbReference type="AlphaFoldDB" id="A9CZK5"/>
<dbReference type="Proteomes" id="UP000004291">
    <property type="component" value="Chromosome"/>
</dbReference>
<dbReference type="EC" id="6.3.5.6" evidence="2"/>
<evidence type="ECO:0000313" key="3">
    <source>
        <dbReference type="Proteomes" id="UP000004291"/>
    </source>
</evidence>
<dbReference type="InterPro" id="IPR023631">
    <property type="entry name" value="Amidase_dom"/>
</dbReference>
<feature type="domain" description="Amidase" evidence="1">
    <location>
        <begin position="30"/>
        <end position="313"/>
    </location>
</feature>
<dbReference type="OrthoDB" id="9811471at2"/>
<protein>
    <submittedName>
        <fullName evidence="2">Asp-tRNAAsn/Glu-tRNAGln amidotransferase A subunit</fullName>
        <ecNumber evidence="2">6.3.5.6</ecNumber>
        <ecNumber evidence="2">6.3.5.7</ecNumber>
    </submittedName>
</protein>
<keyword evidence="2" id="KW-0436">Ligase</keyword>
<dbReference type="SUPFAM" id="SSF75304">
    <property type="entry name" value="Amidase signature (AS) enzymes"/>
    <property type="match status" value="1"/>
</dbReference>
<dbReference type="EC" id="6.3.5.7" evidence="2"/>
<sequence>MTHPSINLETLSIASISEGLASGSFTAEDLALASLEQVKKLNGTYNAIILENPEALETAREIDKRRAAGEALGPLAGVPVVVKDPMDMKGFPTTAGWHLLYSKTGGVDLMPETDSPVVARMRAADAVILGKTNVPVLSHTGSHANDSWAGPTINVVMEDRLPGGSSAGTASAVACNMCVVGLAEETGGSIQNPASAHDLVGIKPTMGLVPNAGVVPLSGNRDVVGPIARTVADAASCLDVLAGWSAEDPKTLASVGKIPAGGFGSKMSTGALSGKRLGLYGPGWRPDTLSDEAIALYKRAQAELSDAGAILIEDPFAGTGFADLREVTPPTPHFDGRGLESIAWDVDCYLKRLGPSAAIKSWSEFVEVVKSEDPFSPGGVLSFMPSLPDFRTAMENPTAPPELPEFIALKAAYLGLLSEVFDKHSLDGLVFPQMQYELPGLHSGEPLMETTVGELNIAGIPAVTVPAGYYASGSPFELIFLGLQWSETELIGMAYAYEQATLHRKPAVE</sequence>
<dbReference type="PANTHER" id="PTHR42678">
    <property type="entry name" value="AMIDASE"/>
    <property type="match status" value="1"/>
</dbReference>
<proteinExistence type="predicted"/>
<dbReference type="HOGENOM" id="CLU_009600_14_2_5"/>
<name>A9CZK5_HOEPD</name>
<dbReference type="PANTHER" id="PTHR42678:SF34">
    <property type="entry name" value="OS04G0183300 PROTEIN"/>
    <property type="match status" value="1"/>
</dbReference>
<keyword evidence="3" id="KW-1185">Reference proteome</keyword>
<evidence type="ECO:0000259" key="1">
    <source>
        <dbReference type="Pfam" id="PF01425"/>
    </source>
</evidence>